<feature type="compositionally biased region" description="Basic and acidic residues" evidence="5">
    <location>
        <begin position="652"/>
        <end position="672"/>
    </location>
</feature>
<keyword evidence="7" id="KW-0732">Signal</keyword>
<feature type="compositionally biased region" description="Basic and acidic residues" evidence="5">
    <location>
        <begin position="65"/>
        <end position="75"/>
    </location>
</feature>
<evidence type="ECO:0000256" key="5">
    <source>
        <dbReference type="SAM" id="MobiDB-lite"/>
    </source>
</evidence>
<feature type="chain" id="PRO_5043956487" description="TM7S3/TM198-like domain-containing protein" evidence="7">
    <location>
        <begin position="23"/>
        <end position="1062"/>
    </location>
</feature>
<evidence type="ECO:0000256" key="2">
    <source>
        <dbReference type="ARBA" id="ARBA00022692"/>
    </source>
</evidence>
<feature type="compositionally biased region" description="Polar residues" evidence="5">
    <location>
        <begin position="594"/>
        <end position="604"/>
    </location>
</feature>
<feature type="transmembrane region" description="Helical" evidence="6">
    <location>
        <begin position="181"/>
        <end position="200"/>
    </location>
</feature>
<evidence type="ECO:0000313" key="10">
    <source>
        <dbReference type="Proteomes" id="UP001337655"/>
    </source>
</evidence>
<keyword evidence="3 6" id="KW-1133">Transmembrane helix</keyword>
<keyword evidence="4 6" id="KW-0472">Membrane</keyword>
<protein>
    <recommendedName>
        <fullName evidence="8">TM7S3/TM198-like domain-containing protein</fullName>
    </recommendedName>
</protein>
<evidence type="ECO:0000256" key="6">
    <source>
        <dbReference type="SAM" id="Phobius"/>
    </source>
</evidence>
<feature type="region of interest" description="Disordered" evidence="5">
    <location>
        <begin position="995"/>
        <end position="1062"/>
    </location>
</feature>
<evidence type="ECO:0000259" key="8">
    <source>
        <dbReference type="Pfam" id="PF13886"/>
    </source>
</evidence>
<dbReference type="GO" id="GO:0016020">
    <property type="term" value="C:membrane"/>
    <property type="evidence" value="ECO:0007669"/>
    <property type="project" value="UniProtKB-SubCell"/>
</dbReference>
<feature type="transmembrane region" description="Helical" evidence="6">
    <location>
        <begin position="235"/>
        <end position="251"/>
    </location>
</feature>
<feature type="compositionally biased region" description="Low complexity" evidence="5">
    <location>
        <begin position="32"/>
        <end position="64"/>
    </location>
</feature>
<feature type="compositionally biased region" description="Low complexity" evidence="5">
    <location>
        <begin position="525"/>
        <end position="543"/>
    </location>
</feature>
<name>A0AAV9P1K7_9PEZI</name>
<feature type="compositionally biased region" description="Pro residues" evidence="5">
    <location>
        <begin position="898"/>
        <end position="908"/>
    </location>
</feature>
<organism evidence="9 10">
    <name type="scientific">Saxophila tyrrhenica</name>
    <dbReference type="NCBI Taxonomy" id="1690608"/>
    <lineage>
        <taxon>Eukaryota</taxon>
        <taxon>Fungi</taxon>
        <taxon>Dikarya</taxon>
        <taxon>Ascomycota</taxon>
        <taxon>Pezizomycotina</taxon>
        <taxon>Dothideomycetes</taxon>
        <taxon>Dothideomycetidae</taxon>
        <taxon>Mycosphaerellales</taxon>
        <taxon>Extremaceae</taxon>
        <taxon>Saxophila</taxon>
    </lineage>
</organism>
<feature type="region of interest" description="Disordered" evidence="5">
    <location>
        <begin position="444"/>
        <end position="546"/>
    </location>
</feature>
<proteinExistence type="predicted"/>
<feature type="compositionally biased region" description="Polar residues" evidence="5">
    <location>
        <begin position="808"/>
        <end position="824"/>
    </location>
</feature>
<feature type="region of interest" description="Disordered" evidence="5">
    <location>
        <begin position="345"/>
        <end position="365"/>
    </location>
</feature>
<evidence type="ECO:0000313" key="9">
    <source>
        <dbReference type="EMBL" id="KAK5166235.1"/>
    </source>
</evidence>
<dbReference type="RefSeq" id="XP_064656188.1">
    <property type="nucleotide sequence ID" value="XM_064805728.1"/>
</dbReference>
<feature type="region of interest" description="Disordered" evidence="5">
    <location>
        <begin position="27"/>
        <end position="103"/>
    </location>
</feature>
<feature type="compositionally biased region" description="Polar residues" evidence="5">
    <location>
        <begin position="849"/>
        <end position="866"/>
    </location>
</feature>
<dbReference type="Pfam" id="PF13886">
    <property type="entry name" value="TM7S3_TM198"/>
    <property type="match status" value="1"/>
</dbReference>
<feature type="transmembrane region" description="Helical" evidence="6">
    <location>
        <begin position="207"/>
        <end position="223"/>
    </location>
</feature>
<comment type="subcellular location">
    <subcellularLocation>
        <location evidence="1">Membrane</location>
        <topology evidence="1">Multi-pass membrane protein</topology>
    </subcellularLocation>
</comment>
<evidence type="ECO:0000256" key="4">
    <source>
        <dbReference type="ARBA" id="ARBA00023136"/>
    </source>
</evidence>
<dbReference type="InterPro" id="IPR025256">
    <property type="entry name" value="TM7S3/TM198-like_dom"/>
</dbReference>
<dbReference type="Proteomes" id="UP001337655">
    <property type="component" value="Unassembled WGS sequence"/>
</dbReference>
<feature type="transmembrane region" description="Helical" evidence="6">
    <location>
        <begin position="148"/>
        <end position="169"/>
    </location>
</feature>
<dbReference type="PANTHER" id="PTHR39469:SF1">
    <property type="entry name" value="DUF4203 DOMAIN-CONTAINING PROTEIN"/>
    <property type="match status" value="1"/>
</dbReference>
<reference evidence="9 10" key="1">
    <citation type="submission" date="2023-08" db="EMBL/GenBank/DDBJ databases">
        <title>Black Yeasts Isolated from many extreme environments.</title>
        <authorList>
            <person name="Coleine C."/>
            <person name="Stajich J.E."/>
            <person name="Selbmann L."/>
        </authorList>
    </citation>
    <scope>NUCLEOTIDE SEQUENCE [LARGE SCALE GENOMIC DNA]</scope>
    <source>
        <strain evidence="9 10">CCFEE 5935</strain>
    </source>
</reference>
<feature type="region of interest" description="Disordered" evidence="5">
    <location>
        <begin position="746"/>
        <end position="974"/>
    </location>
</feature>
<feature type="transmembrane region" description="Helical" evidence="6">
    <location>
        <begin position="258"/>
        <end position="276"/>
    </location>
</feature>
<evidence type="ECO:0000256" key="3">
    <source>
        <dbReference type="ARBA" id="ARBA00022989"/>
    </source>
</evidence>
<comment type="caution">
    <text evidence="9">The sequence shown here is derived from an EMBL/GenBank/DDBJ whole genome shotgun (WGS) entry which is preliminary data.</text>
</comment>
<feature type="transmembrane region" description="Helical" evidence="6">
    <location>
        <begin position="120"/>
        <end position="141"/>
    </location>
</feature>
<dbReference type="GeneID" id="89929829"/>
<sequence length="1062" mass="115182">MYFRGPLTAALLALCCAHDVVGRAALHPRQDGGTSTPATTTDGGTVSSTQSVTSTAQSSQTTEATTRKTTDDEQPTRTARTSTESTLSTTSTSESTSPTAHHNTTAAVDKADELPIQPEITPALGIAGVVLMLTGAAYAIIGIKHQWLNVFFSAAYLTSLSVTVLIIYVMSPPVSDAIQGAYMVAALLTGLIFGAISLVFKEVTEGLGCLLGGFCLSMWFLMLKPGSLISSTTGRAIMIGVFCVVGWSLSFSQYTRTYGVIGSTAFAGAMITVLGIDCFSRAGLKEFWMYIWALNKNVFPLHTNTYPITRGIRVEIAATIIIFLFGVMSQIKIWKIVRERKARSEEAKEAEASRRDQRDSAIGKTIERNNGRSLALWEGIYGNKDKAYVHPDSGVGTSVNSGDHKKSVSVATRELGSIEMDDMGGVHAESSSKSQRHPVLVRTGTDEEMQHEDPNTGNPMNLDPEERQWWEDFQSTKTKSRPGTVRSVDEGSLNEMLPSDRQHAPGGPEVVSLPFLPPAERSGARTKSAGSAASKAEAAQEQTVNERRGVALNKLALAKLDQNVSSNVPRIDDDRASSVAATADDDRSMKRQSLAPTIQLQSEGLSPFSDEFKADAPKSSRTFGTPGTPIEDPMDENDDEMVVRSPPLAVRPVEEGNKEKPAHKQKRRDSAGSRRRSTSSAGAAHNERDSASQSEDAASVHSLKRHLPESISKVAMAYRTNEWAKHIANADQPMYEEALVDEAGVQVEVGRPVEQPRPLDPAALSETAPPEVPNLSSNPSFRQSKSVQEPRRKSSSGPTPVYAFSRAGSYQSLQRQGSSNSVNQQKRDTRNASAPVPTLVESPIEEDQATSGPYQSSTPFASTSNLLDERNTRLSRRTTTTSFNALASQPSLNIQAPTPEPGRTPGPPLTEVGSIPGEEDLTLSERKALIDQGAISPPSRHRQSSNPTPPRASNSHIYDSHQPRRTNTVDMARQSAMLSQWRQSLQQNTPYQPVGVAEEQARQAMLSQREHAGAKRQKELQRRESRDSRREVAMRTGQLAGAHQEAMRRMQAKANESVAGKE</sequence>
<feature type="compositionally biased region" description="Polar residues" evidence="5">
    <location>
        <begin position="774"/>
        <end position="787"/>
    </location>
</feature>
<keyword evidence="10" id="KW-1185">Reference proteome</keyword>
<feature type="domain" description="TM7S3/TM198-like" evidence="8">
    <location>
        <begin position="128"/>
        <end position="331"/>
    </location>
</feature>
<gene>
    <name evidence="9" type="ORF">LTR77_008496</name>
</gene>
<feature type="signal peptide" evidence="7">
    <location>
        <begin position="1"/>
        <end position="22"/>
    </location>
</feature>
<accession>A0AAV9P1K7</accession>
<evidence type="ECO:0000256" key="1">
    <source>
        <dbReference type="ARBA" id="ARBA00004141"/>
    </source>
</evidence>
<feature type="compositionally biased region" description="Polar residues" evidence="5">
    <location>
        <begin position="883"/>
        <end position="896"/>
    </location>
</feature>
<dbReference type="PANTHER" id="PTHR39469">
    <property type="entry name" value="CHROMOSOME 1, WHOLE GENOME SHOTGUN SEQUENCE"/>
    <property type="match status" value="1"/>
</dbReference>
<feature type="region of interest" description="Disordered" evidence="5">
    <location>
        <begin position="561"/>
        <end position="709"/>
    </location>
</feature>
<evidence type="ECO:0000256" key="7">
    <source>
        <dbReference type="SAM" id="SignalP"/>
    </source>
</evidence>
<keyword evidence="2 6" id="KW-0812">Transmembrane</keyword>
<feature type="compositionally biased region" description="Basic and acidic residues" evidence="5">
    <location>
        <begin position="1008"/>
        <end position="1033"/>
    </location>
</feature>
<dbReference type="AlphaFoldDB" id="A0AAV9P1K7"/>
<feature type="compositionally biased region" description="Low complexity" evidence="5">
    <location>
        <begin position="76"/>
        <end position="100"/>
    </location>
</feature>
<dbReference type="EMBL" id="JAVRRT010000014">
    <property type="protein sequence ID" value="KAK5166235.1"/>
    <property type="molecule type" value="Genomic_DNA"/>
</dbReference>